<feature type="compositionally biased region" description="Polar residues" evidence="2">
    <location>
        <begin position="1144"/>
        <end position="1154"/>
    </location>
</feature>
<keyword evidence="5" id="KW-1185">Reference proteome</keyword>
<comment type="caution">
    <text evidence="4">The sequence shown here is derived from an EMBL/GenBank/DDBJ whole genome shotgun (WGS) entry which is preliminary data.</text>
</comment>
<feature type="compositionally biased region" description="Low complexity" evidence="2">
    <location>
        <begin position="68"/>
        <end position="79"/>
    </location>
</feature>
<evidence type="ECO:0000256" key="1">
    <source>
        <dbReference type="SAM" id="Coils"/>
    </source>
</evidence>
<feature type="compositionally biased region" description="Polar residues" evidence="2">
    <location>
        <begin position="934"/>
        <end position="943"/>
    </location>
</feature>
<feature type="domain" description="Activating transcription factor 7-interacting protein Fn3" evidence="3">
    <location>
        <begin position="1490"/>
        <end position="1586"/>
    </location>
</feature>
<proteinExistence type="predicted"/>
<dbReference type="EMBL" id="CALNXJ010000005">
    <property type="protein sequence ID" value="CAH3040007.1"/>
    <property type="molecule type" value="Genomic_DNA"/>
</dbReference>
<feature type="region of interest" description="Disordered" evidence="2">
    <location>
        <begin position="881"/>
        <end position="903"/>
    </location>
</feature>
<evidence type="ECO:0000313" key="5">
    <source>
        <dbReference type="Proteomes" id="UP001159428"/>
    </source>
</evidence>
<feature type="compositionally biased region" description="Polar residues" evidence="2">
    <location>
        <begin position="951"/>
        <end position="970"/>
    </location>
</feature>
<dbReference type="Pfam" id="PF16794">
    <property type="entry name" value="fn3_4"/>
    <property type="match status" value="1"/>
</dbReference>
<feature type="compositionally biased region" description="Basic and acidic residues" evidence="2">
    <location>
        <begin position="1176"/>
        <end position="1206"/>
    </location>
</feature>
<name>A0AAU9VWU5_9CNID</name>
<feature type="compositionally biased region" description="Polar residues" evidence="2">
    <location>
        <begin position="650"/>
        <end position="666"/>
    </location>
</feature>
<feature type="compositionally biased region" description="Polar residues" evidence="2">
    <location>
        <begin position="988"/>
        <end position="1013"/>
    </location>
</feature>
<gene>
    <name evidence="4" type="ORF">PMEA_00025613</name>
</gene>
<reference evidence="4 5" key="1">
    <citation type="submission" date="2022-05" db="EMBL/GenBank/DDBJ databases">
        <authorList>
            <consortium name="Genoscope - CEA"/>
            <person name="William W."/>
        </authorList>
    </citation>
    <scope>NUCLEOTIDE SEQUENCE [LARGE SCALE GENOMIC DNA]</scope>
</reference>
<feature type="coiled-coil region" evidence="1">
    <location>
        <begin position="271"/>
        <end position="308"/>
    </location>
</feature>
<feature type="compositionally biased region" description="Pro residues" evidence="2">
    <location>
        <begin position="419"/>
        <end position="431"/>
    </location>
</feature>
<accession>A0AAU9VWU5</accession>
<feature type="region of interest" description="Disordered" evidence="2">
    <location>
        <begin position="926"/>
        <end position="1026"/>
    </location>
</feature>
<evidence type="ECO:0000256" key="2">
    <source>
        <dbReference type="SAM" id="MobiDB-lite"/>
    </source>
</evidence>
<feature type="region of interest" description="Disordered" evidence="2">
    <location>
        <begin position="416"/>
        <end position="436"/>
    </location>
</feature>
<evidence type="ECO:0000259" key="3">
    <source>
        <dbReference type="Pfam" id="PF16794"/>
    </source>
</evidence>
<sequence length="1590" mass="173414">MDNSGSTPHTIKRKLSDTSIDVGQTGKKTRLQVIIPRLKLSEEQLQRLQIFTTKLQMASVNKEHEIPSNNNGAANTSTTEEVADVVPSTTKPVRRKEKNSEAESPVRHRLSDLLGGLSTGYIETYPDCEETYTERIVCELPNGSSCLHPKSVKAGLFHSDEPLPNENGDSPFLWEKDCITVPCYPDVVSETCQQVKDDFGKTLLNDNGQEAILKTATTEQDDWDWLKENQQLQPGCSSGSSSGSFLHEPESLSADQYQSTVEVMNSLLTSFAEEKEAKTQLEQLVSQLEEKNKELVSECENLRKLVNDFLPPSMGKPETVSRGIQINMDLSLRRGRAVDRATSPFRIGGPSPDVTLVSLSIGCQASPEELEPPKKMASSFCQTDPVVVPGLQPRSSTQNAVATRVQGIVMPSIQGKTPVQPPVSNPKPPNPSQVAHSQPIFGQPGTGMNVRQVTFQPPPLTQGQRSNDLMSKQLYTTSLDTRYPVNIAQASGYNTVGYQTSGNIAASYHASVPNAVHSNSNSTPLQLPGSHQNAYHGNYVVWNKGSATNPSSNVLGHVPQQVRLNQSTGQSFSSLNQMLPYTSQRSATFRSQFAGQQQRPNQAIAGNVRFTSTFPNNEKTTPNQEVALAHRNSVSLNQTYNRSSSSTSSPAQYTGTQQHSASQQMNPRHLAQLLRDSPRDVQMNIRRYNDEIRRQITCRASKEWVPSSRRCEQPSSSLHGISKSINDQVATSQRVEGVPSQHGRIELYKGQTCIRLNHPPAAPNLTERVPVMSNLIAKDKEQIQQNLSSSLSSNSFIIAQATPVDGNSDKRVQSHIQTLSHYGEVQAQRVYSESQGTSSNKNQPLNVVNEPHPYVTELPNSGQQSQLMVSYANRVVSISEQRSAPTTANPPRHDAGNQLQSNQTSTYAFSNRSLRGGTVERNVHFSHDIASGSVHRNISSGETTDPKENISSESRTWKTTPNNQRNNPETADSHSTDVDVGHGKEDLSSSICSSKFASTQMDTSNQDDSTNQAFKDPYKIPSKTPGGVLEETVQRLITLKNRIANSENSSENGCASANSNGESVVSVSKAVSGQEDKEQVEPQVVASEELDSDGKEVTSSLEDDNSFQDPYVNLMSPVIPRMTIPRRSRSLSQRRSLDDVGDVSSASNVDCSSYGQGGSDENIDPGASHELVGNEEGAKESARSEQESEVTFRTDPTDETDSRELENGTFGGNDQDHIFSEDTVVEEQQGTCSTKDHEMYTPTDLECATSEPSRLSLSVSNNEGLEQLLDSTPSDTVEESPGSCSTKDQEIITSTNSVFVTTGQSKPFASVSNSQQVVGTSATQNERLGLPTDIAQEASVDLDNLEQGECSLMPQGKGCEEENNTCASEVNVFKEAVDTRSDTRGPFSTSLKVEASCNECMSASSKTDDKSDAEEHGMCEMTTKGQISPYVADMKLTKTQHSMNVPLPLGEKLEQSKEISNSLAKNGLNEESASPNRTIKSEEINLLPIPQVALRLENGSTAILMWNVPPNSKVTDINSFEVFALMVTPDEQGKSLARWVKVGQLKAIKLPMACRIRRLLGKKASLHHFIVRAIGNDGQTGPYSLPAAAS</sequence>
<dbReference type="Proteomes" id="UP001159428">
    <property type="component" value="Unassembled WGS sequence"/>
</dbReference>
<feature type="compositionally biased region" description="Basic and acidic residues" evidence="2">
    <location>
        <begin position="971"/>
        <end position="987"/>
    </location>
</feature>
<feature type="region of interest" description="Disordered" evidence="2">
    <location>
        <begin position="1065"/>
        <end position="1112"/>
    </location>
</feature>
<feature type="region of interest" description="Disordered" evidence="2">
    <location>
        <begin position="638"/>
        <end position="666"/>
    </location>
</feature>
<protein>
    <recommendedName>
        <fullName evidence="3">Activating transcription factor 7-interacting protein Fn3 domain-containing protein</fullName>
    </recommendedName>
</protein>
<dbReference type="InterPro" id="IPR056565">
    <property type="entry name" value="Fn3_ATF7IP"/>
</dbReference>
<feature type="region of interest" description="Disordered" evidence="2">
    <location>
        <begin position="231"/>
        <end position="250"/>
    </location>
</feature>
<feature type="region of interest" description="Disordered" evidence="2">
    <location>
        <begin position="65"/>
        <end position="106"/>
    </location>
</feature>
<organism evidence="4 5">
    <name type="scientific">Pocillopora meandrina</name>
    <dbReference type="NCBI Taxonomy" id="46732"/>
    <lineage>
        <taxon>Eukaryota</taxon>
        <taxon>Metazoa</taxon>
        <taxon>Cnidaria</taxon>
        <taxon>Anthozoa</taxon>
        <taxon>Hexacorallia</taxon>
        <taxon>Scleractinia</taxon>
        <taxon>Astrocoeniina</taxon>
        <taxon>Pocilloporidae</taxon>
        <taxon>Pocillopora</taxon>
    </lineage>
</organism>
<feature type="region of interest" description="Disordered" evidence="2">
    <location>
        <begin position="1125"/>
        <end position="1215"/>
    </location>
</feature>
<keyword evidence="1" id="KW-0175">Coiled coil</keyword>
<evidence type="ECO:0000313" key="4">
    <source>
        <dbReference type="EMBL" id="CAH3040007.1"/>
    </source>
</evidence>